<dbReference type="AlphaFoldDB" id="A0AAE0GBD2"/>
<dbReference type="InterPro" id="IPR011989">
    <property type="entry name" value="ARM-like"/>
</dbReference>
<keyword evidence="3" id="KW-1185">Reference proteome</keyword>
<name>A0AAE0GBD2_9CHLO</name>
<evidence type="ECO:0000313" key="3">
    <source>
        <dbReference type="Proteomes" id="UP001190700"/>
    </source>
</evidence>
<dbReference type="Gene3D" id="1.25.10.10">
    <property type="entry name" value="Leucine-rich Repeat Variant"/>
    <property type="match status" value="1"/>
</dbReference>
<dbReference type="InterPro" id="IPR016024">
    <property type="entry name" value="ARM-type_fold"/>
</dbReference>
<organism evidence="2 3">
    <name type="scientific">Cymbomonas tetramitiformis</name>
    <dbReference type="NCBI Taxonomy" id="36881"/>
    <lineage>
        <taxon>Eukaryota</taxon>
        <taxon>Viridiplantae</taxon>
        <taxon>Chlorophyta</taxon>
        <taxon>Pyramimonadophyceae</taxon>
        <taxon>Pyramimonadales</taxon>
        <taxon>Pyramimonadaceae</taxon>
        <taxon>Cymbomonas</taxon>
    </lineage>
</organism>
<comment type="caution">
    <text evidence="2">The sequence shown here is derived from an EMBL/GenBank/DDBJ whole genome shotgun (WGS) entry which is preliminary data.</text>
</comment>
<accession>A0AAE0GBD2</accession>
<dbReference type="EMBL" id="LGRX02007446">
    <property type="protein sequence ID" value="KAK3275002.1"/>
    <property type="molecule type" value="Genomic_DNA"/>
</dbReference>
<proteinExistence type="predicted"/>
<dbReference type="Proteomes" id="UP001190700">
    <property type="component" value="Unassembled WGS sequence"/>
</dbReference>
<dbReference type="SUPFAM" id="SSF48371">
    <property type="entry name" value="ARM repeat"/>
    <property type="match status" value="1"/>
</dbReference>
<feature type="region of interest" description="Disordered" evidence="1">
    <location>
        <begin position="1"/>
        <end position="29"/>
    </location>
</feature>
<evidence type="ECO:0000313" key="2">
    <source>
        <dbReference type="EMBL" id="KAK3275002.1"/>
    </source>
</evidence>
<protein>
    <submittedName>
        <fullName evidence="2">Uncharacterized protein</fullName>
    </submittedName>
</protein>
<sequence>MAHRSGRELWQLVRGEPTAEGEGPASTDSPGMHLILSVIGGCADFTDAPLRPAPALIMERDNEAGVDAFTCCTAPVRAVEALIRIASHPDGIARLLSEGGLQAVLEALELSLVVAPKGCFEFQVKSCRMLQLVAYNTKAMCFLLDIPLSSTPRKGSTPLKSLSMLEQRRRSFGATEAALKNGRVAKVLLAILGSRAEDHEVPVSAADTLAALCLKDASSTVQQQVLQGGGVELLSNLLQHYLEDAAVCCALLSAFLAVAYNNAQATKAIQEKDVVVHVRAAVTRHPSMQLEKPIHESKEWKMFCVDHATDARSVDHDSDLIVLSDATYIPLSSRYLNQNDGVSGEKVGKGTGRLSEEPNPRSKEKRKKSRKWFSKILTKLSLN</sequence>
<reference evidence="2 3" key="1">
    <citation type="journal article" date="2015" name="Genome Biol. Evol.">
        <title>Comparative Genomics of a Bacterivorous Green Alga Reveals Evolutionary Causalities and Consequences of Phago-Mixotrophic Mode of Nutrition.</title>
        <authorList>
            <person name="Burns J.A."/>
            <person name="Paasch A."/>
            <person name="Narechania A."/>
            <person name="Kim E."/>
        </authorList>
    </citation>
    <scope>NUCLEOTIDE SEQUENCE [LARGE SCALE GENOMIC DNA]</scope>
    <source>
        <strain evidence="2 3">PLY_AMNH</strain>
    </source>
</reference>
<feature type="region of interest" description="Disordered" evidence="1">
    <location>
        <begin position="340"/>
        <end position="370"/>
    </location>
</feature>
<evidence type="ECO:0000256" key="1">
    <source>
        <dbReference type="SAM" id="MobiDB-lite"/>
    </source>
</evidence>
<gene>
    <name evidence="2" type="ORF">CYMTET_16853</name>
</gene>